<keyword evidence="1" id="KW-1133">Transmembrane helix</keyword>
<protein>
    <recommendedName>
        <fullName evidence="4">ABC transmembrane type-1 domain-containing protein</fullName>
    </recommendedName>
</protein>
<dbReference type="EMBL" id="CP148066">
    <property type="protein sequence ID" value="WXL28252.1"/>
    <property type="molecule type" value="Genomic_DNA"/>
</dbReference>
<feature type="transmembrane region" description="Helical" evidence="1">
    <location>
        <begin position="48"/>
        <end position="73"/>
    </location>
</feature>
<gene>
    <name evidence="2" type="ORF">WG616_02695</name>
</gene>
<keyword evidence="3" id="KW-1185">Reference proteome</keyword>
<evidence type="ECO:0008006" key="4">
    <source>
        <dbReference type="Google" id="ProtNLM"/>
    </source>
</evidence>
<proteinExistence type="predicted"/>
<reference evidence="2" key="1">
    <citation type="submission" date="2024-03" db="EMBL/GenBank/DDBJ databases">
        <title>Complete genome sequence of Mycoplasma gypis type strain B1/T1.</title>
        <authorList>
            <person name="Spergser J."/>
        </authorList>
    </citation>
    <scope>NUCLEOTIDE SEQUENCE [LARGE SCALE GENOMIC DNA]</scope>
    <source>
        <strain evidence="2">B1/T1</strain>
    </source>
</reference>
<sequence>MLLKAIKFHKKLRKNKDKENEVFIEQNLVYLSRLFTAPMRIKASFKNFIYDLLMSFFIGILFFVISLPFYALIVLIKKEKEMSDIIYAWMLLGSMLLSILIEFAYKIHRLVYAKCLYKIKLAVKEYLKDKPQTKVNSLIEEIITDKEEIRQVDFSKYAQTFNVKNIDAFLEKMENLLLISTKTIRKSLSKRIVEKLIVISVFCLALFLLMEAIIDFGIQFEYFKGLHTSQIISISLLIFAIFFVAAHNVKSKLIKKTFLIILSHLTDKSSELYINVKMEQTLEIVRNYRFLLKENKFKQKYVFLIFDQINIFNDKHIVYGINKKFDFIKIETIRNNLDQIQAFVEQSCL</sequence>
<organism evidence="2 3">
    <name type="scientific">[Mycoplasma] gypis</name>
    <dbReference type="NCBI Taxonomy" id="92404"/>
    <lineage>
        <taxon>Bacteria</taxon>
        <taxon>Bacillati</taxon>
        <taxon>Mycoplasmatota</taxon>
        <taxon>Mycoplasmoidales</taxon>
        <taxon>Metamycoplasmataceae</taxon>
        <taxon>Metamycoplasma</taxon>
    </lineage>
</organism>
<evidence type="ECO:0000313" key="3">
    <source>
        <dbReference type="Proteomes" id="UP001460679"/>
    </source>
</evidence>
<evidence type="ECO:0000256" key="1">
    <source>
        <dbReference type="SAM" id="Phobius"/>
    </source>
</evidence>
<feature type="transmembrane region" description="Helical" evidence="1">
    <location>
        <begin position="230"/>
        <end position="249"/>
    </location>
</feature>
<feature type="transmembrane region" description="Helical" evidence="1">
    <location>
        <begin position="85"/>
        <end position="105"/>
    </location>
</feature>
<dbReference type="Proteomes" id="UP001460679">
    <property type="component" value="Chromosome"/>
</dbReference>
<dbReference type="RefSeq" id="WP_205498194.1">
    <property type="nucleotide sequence ID" value="NZ_CP148066.1"/>
</dbReference>
<feature type="transmembrane region" description="Helical" evidence="1">
    <location>
        <begin position="196"/>
        <end position="218"/>
    </location>
</feature>
<accession>A0ABZ2RP42</accession>
<evidence type="ECO:0000313" key="2">
    <source>
        <dbReference type="EMBL" id="WXL28252.1"/>
    </source>
</evidence>
<keyword evidence="1" id="KW-0472">Membrane</keyword>
<name>A0ABZ2RP42_9BACT</name>
<keyword evidence="1" id="KW-0812">Transmembrane</keyword>